<dbReference type="InterPro" id="IPR027417">
    <property type="entry name" value="P-loop_NTPase"/>
</dbReference>
<dbReference type="PROSITE" id="PS50893">
    <property type="entry name" value="ABC_TRANSPORTER_2"/>
    <property type="match status" value="1"/>
</dbReference>
<dbReference type="EMBL" id="BSOA01000006">
    <property type="protein sequence ID" value="GLQ87380.1"/>
    <property type="molecule type" value="Genomic_DNA"/>
</dbReference>
<gene>
    <name evidence="5" type="primary">lolD_2</name>
    <name evidence="5" type="ORF">GCM10007898_09460</name>
</gene>
<evidence type="ECO:0000256" key="3">
    <source>
        <dbReference type="ARBA" id="ARBA00022840"/>
    </source>
</evidence>
<evidence type="ECO:0000256" key="2">
    <source>
        <dbReference type="ARBA" id="ARBA00022741"/>
    </source>
</evidence>
<dbReference type="Gene3D" id="3.40.50.300">
    <property type="entry name" value="P-loop containing nucleotide triphosphate hydrolases"/>
    <property type="match status" value="1"/>
</dbReference>
<dbReference type="GO" id="GO:0005524">
    <property type="term" value="F:ATP binding"/>
    <property type="evidence" value="ECO:0007669"/>
    <property type="project" value="UniProtKB-KW"/>
</dbReference>
<keyword evidence="3 5" id="KW-0067">ATP-binding</keyword>
<keyword evidence="1" id="KW-0813">Transport</keyword>
<dbReference type="InterPro" id="IPR017911">
    <property type="entry name" value="MacB-like_ATP-bd"/>
</dbReference>
<dbReference type="InterPro" id="IPR017871">
    <property type="entry name" value="ABC_transporter-like_CS"/>
</dbReference>
<dbReference type="InterPro" id="IPR003439">
    <property type="entry name" value="ABC_transporter-like_ATP-bd"/>
</dbReference>
<dbReference type="SMART" id="SM00382">
    <property type="entry name" value="AAA"/>
    <property type="match status" value="1"/>
</dbReference>
<evidence type="ECO:0000259" key="4">
    <source>
        <dbReference type="PROSITE" id="PS50893"/>
    </source>
</evidence>
<dbReference type="SUPFAM" id="SSF52540">
    <property type="entry name" value="P-loop containing nucleoside triphosphate hydrolases"/>
    <property type="match status" value="1"/>
</dbReference>
<dbReference type="Proteomes" id="UP001156627">
    <property type="component" value="Unassembled WGS sequence"/>
</dbReference>
<evidence type="ECO:0000256" key="1">
    <source>
        <dbReference type="ARBA" id="ARBA00022448"/>
    </source>
</evidence>
<keyword evidence="2" id="KW-0547">Nucleotide-binding</keyword>
<evidence type="ECO:0000313" key="5">
    <source>
        <dbReference type="EMBL" id="GLQ87380.1"/>
    </source>
</evidence>
<dbReference type="CDD" id="cd03255">
    <property type="entry name" value="ABC_MJ0796_LolCDE_FtsE"/>
    <property type="match status" value="1"/>
</dbReference>
<dbReference type="RefSeq" id="WP_284330829.1">
    <property type="nucleotide sequence ID" value="NZ_BSOA01000006.1"/>
</dbReference>
<accession>A0ABQ5X708</accession>
<organism evidence="5 6">
    <name type="scientific">Dyella flagellata</name>
    <dbReference type="NCBI Taxonomy" id="1867833"/>
    <lineage>
        <taxon>Bacteria</taxon>
        <taxon>Pseudomonadati</taxon>
        <taxon>Pseudomonadota</taxon>
        <taxon>Gammaproteobacteria</taxon>
        <taxon>Lysobacterales</taxon>
        <taxon>Rhodanobacteraceae</taxon>
        <taxon>Dyella</taxon>
    </lineage>
</organism>
<protein>
    <submittedName>
        <fullName evidence="5">Lipoprotein-releasing system ATP-binding protein LolD</fullName>
    </submittedName>
</protein>
<feature type="domain" description="ABC transporter" evidence="4">
    <location>
        <begin position="23"/>
        <end position="253"/>
    </location>
</feature>
<dbReference type="PROSITE" id="PS00211">
    <property type="entry name" value="ABC_TRANSPORTER_1"/>
    <property type="match status" value="1"/>
</dbReference>
<dbReference type="InterPro" id="IPR015854">
    <property type="entry name" value="ABC_transpr_LolD-like"/>
</dbReference>
<sequence length="253" mass="27478">MVFALAAYRREEPAMPPPSSPAVRCQRIVKYYGTGDTRVVALRGIDLDVYKGELLMLVGPSGCGKTSLISVIAALLESDEGDCHLLGENIQRMELEARTVFRGRHVGFVFQAFNLLPTLSALDNVAVPLLIHGLPRSLAETKAGALLERVGLAGHAHLLPSQLSGGQQQRVAIARALVHEPDLVICDEPTSSLDHATGHSIMQLLRELARTQGRALIVVTHDPRILEFADRIAHMDDGRIVDVTRVPGTSHEI</sequence>
<name>A0ABQ5X708_9GAMM</name>
<dbReference type="PANTHER" id="PTHR24220">
    <property type="entry name" value="IMPORT ATP-BINDING PROTEIN"/>
    <property type="match status" value="1"/>
</dbReference>
<keyword evidence="6" id="KW-1185">Reference proteome</keyword>
<dbReference type="InterPro" id="IPR003593">
    <property type="entry name" value="AAA+_ATPase"/>
</dbReference>
<reference evidence="6" key="1">
    <citation type="journal article" date="2019" name="Int. J. Syst. Evol. Microbiol.">
        <title>The Global Catalogue of Microorganisms (GCM) 10K type strain sequencing project: providing services to taxonomists for standard genome sequencing and annotation.</title>
        <authorList>
            <consortium name="The Broad Institute Genomics Platform"/>
            <consortium name="The Broad Institute Genome Sequencing Center for Infectious Disease"/>
            <person name="Wu L."/>
            <person name="Ma J."/>
        </authorList>
    </citation>
    <scope>NUCLEOTIDE SEQUENCE [LARGE SCALE GENOMIC DNA]</scope>
    <source>
        <strain evidence="6">NBRC 111981</strain>
    </source>
</reference>
<evidence type="ECO:0000313" key="6">
    <source>
        <dbReference type="Proteomes" id="UP001156627"/>
    </source>
</evidence>
<dbReference type="Pfam" id="PF00005">
    <property type="entry name" value="ABC_tran"/>
    <property type="match status" value="1"/>
</dbReference>
<keyword evidence="5" id="KW-0449">Lipoprotein</keyword>
<proteinExistence type="predicted"/>
<comment type="caution">
    <text evidence="5">The sequence shown here is derived from an EMBL/GenBank/DDBJ whole genome shotgun (WGS) entry which is preliminary data.</text>
</comment>